<evidence type="ECO:0000259" key="2">
    <source>
        <dbReference type="PROSITE" id="PS50968"/>
    </source>
</evidence>
<proteinExistence type="predicted"/>
<dbReference type="PROSITE" id="PS50968">
    <property type="entry name" value="BIOTINYL_LIPOYL"/>
    <property type="match status" value="1"/>
</dbReference>
<evidence type="ECO:0000313" key="3">
    <source>
        <dbReference type="EMBL" id="GAA4283782.1"/>
    </source>
</evidence>
<dbReference type="EMBL" id="BAABAZ010000004">
    <property type="protein sequence ID" value="GAA4283782.1"/>
    <property type="molecule type" value="Genomic_DNA"/>
</dbReference>
<dbReference type="Gene3D" id="2.40.50.100">
    <property type="match status" value="1"/>
</dbReference>
<dbReference type="InterPro" id="IPR000089">
    <property type="entry name" value="Biotin_lipoyl"/>
</dbReference>
<organism evidence="3 4">
    <name type="scientific">Brevibacterium daeguense</name>
    <dbReference type="NCBI Taxonomy" id="909936"/>
    <lineage>
        <taxon>Bacteria</taxon>
        <taxon>Bacillati</taxon>
        <taxon>Actinomycetota</taxon>
        <taxon>Actinomycetes</taxon>
        <taxon>Micrococcales</taxon>
        <taxon>Brevibacteriaceae</taxon>
        <taxon>Brevibacterium</taxon>
    </lineage>
</organism>
<dbReference type="Proteomes" id="UP001501586">
    <property type="component" value="Unassembled WGS sequence"/>
</dbReference>
<sequence length="77" mass="8141">MTDIVFPQLSEDKPDAEGVLATWYVADGETVNVDQLIGEVQVDKVDAEVFAPAAGVIELLVAEDEAVAQGSPIARIT</sequence>
<evidence type="ECO:0000256" key="1">
    <source>
        <dbReference type="ARBA" id="ARBA00022823"/>
    </source>
</evidence>
<dbReference type="InterPro" id="IPR011053">
    <property type="entry name" value="Single_hybrid_motif"/>
</dbReference>
<gene>
    <name evidence="3" type="ORF">GCM10022261_13130</name>
</gene>
<reference evidence="4" key="1">
    <citation type="journal article" date="2019" name="Int. J. Syst. Evol. Microbiol.">
        <title>The Global Catalogue of Microorganisms (GCM) 10K type strain sequencing project: providing services to taxonomists for standard genome sequencing and annotation.</title>
        <authorList>
            <consortium name="The Broad Institute Genomics Platform"/>
            <consortium name="The Broad Institute Genome Sequencing Center for Infectious Disease"/>
            <person name="Wu L."/>
            <person name="Ma J."/>
        </authorList>
    </citation>
    <scope>NUCLEOTIDE SEQUENCE [LARGE SCALE GENOMIC DNA]</scope>
    <source>
        <strain evidence="4">JCM 17458</strain>
    </source>
</reference>
<dbReference type="Pfam" id="PF00364">
    <property type="entry name" value="Biotin_lipoyl"/>
    <property type="match status" value="1"/>
</dbReference>
<keyword evidence="1" id="KW-0450">Lipoyl</keyword>
<keyword evidence="4" id="KW-1185">Reference proteome</keyword>
<dbReference type="SUPFAM" id="SSF51230">
    <property type="entry name" value="Single hybrid motif"/>
    <property type="match status" value="1"/>
</dbReference>
<dbReference type="PROSITE" id="PS00189">
    <property type="entry name" value="LIPOYL"/>
    <property type="match status" value="1"/>
</dbReference>
<protein>
    <recommendedName>
        <fullName evidence="2">Lipoyl-binding domain-containing protein</fullName>
    </recommendedName>
</protein>
<comment type="caution">
    <text evidence="3">The sequence shown here is derived from an EMBL/GenBank/DDBJ whole genome shotgun (WGS) entry which is preliminary data.</text>
</comment>
<name>A0ABP8EIM5_9MICO</name>
<feature type="domain" description="Lipoyl-binding" evidence="2">
    <location>
        <begin position="1"/>
        <end position="77"/>
    </location>
</feature>
<evidence type="ECO:0000313" key="4">
    <source>
        <dbReference type="Proteomes" id="UP001501586"/>
    </source>
</evidence>
<accession>A0ABP8EIM5</accession>
<dbReference type="RefSeq" id="WP_236863869.1">
    <property type="nucleotide sequence ID" value="NZ_BAABAZ010000004.1"/>
</dbReference>
<dbReference type="CDD" id="cd06849">
    <property type="entry name" value="lipoyl_domain"/>
    <property type="match status" value="1"/>
</dbReference>
<dbReference type="InterPro" id="IPR003016">
    <property type="entry name" value="2-oxoA_DH_lipoyl-BS"/>
</dbReference>